<dbReference type="Proteomes" id="UP001164539">
    <property type="component" value="Chromosome 3"/>
</dbReference>
<accession>A0ACC1YGQ1</accession>
<dbReference type="EMBL" id="CM051396">
    <property type="protein sequence ID" value="KAJ4722666.1"/>
    <property type="molecule type" value="Genomic_DNA"/>
</dbReference>
<organism evidence="1 2">
    <name type="scientific">Melia azedarach</name>
    <name type="common">Chinaberry tree</name>
    <dbReference type="NCBI Taxonomy" id="155640"/>
    <lineage>
        <taxon>Eukaryota</taxon>
        <taxon>Viridiplantae</taxon>
        <taxon>Streptophyta</taxon>
        <taxon>Embryophyta</taxon>
        <taxon>Tracheophyta</taxon>
        <taxon>Spermatophyta</taxon>
        <taxon>Magnoliopsida</taxon>
        <taxon>eudicotyledons</taxon>
        <taxon>Gunneridae</taxon>
        <taxon>Pentapetalae</taxon>
        <taxon>rosids</taxon>
        <taxon>malvids</taxon>
        <taxon>Sapindales</taxon>
        <taxon>Meliaceae</taxon>
        <taxon>Melia</taxon>
    </lineage>
</organism>
<keyword evidence="2" id="KW-1185">Reference proteome</keyword>
<proteinExistence type="predicted"/>
<gene>
    <name evidence="1" type="ORF">OWV82_006126</name>
</gene>
<name>A0ACC1YGQ1_MELAZ</name>
<protein>
    <submittedName>
        <fullName evidence="1">Transcription factor protein</fullName>
    </submittedName>
</protein>
<evidence type="ECO:0000313" key="1">
    <source>
        <dbReference type="EMBL" id="KAJ4722666.1"/>
    </source>
</evidence>
<comment type="caution">
    <text evidence="1">The sequence shown here is derived from an EMBL/GenBank/DDBJ whole genome shotgun (WGS) entry which is preliminary data.</text>
</comment>
<sequence length="114" mass="12965">MKWIQWTGTSLSITASSIKTHLLISPWPEQSADNDISSSVDKSVQQENETSRKRARSDSCSRPGTKACREKLRRERLNDRFLDLSCILEPGRPARTDKPAILEDAIRVLNQLRT</sequence>
<evidence type="ECO:0000313" key="2">
    <source>
        <dbReference type="Proteomes" id="UP001164539"/>
    </source>
</evidence>
<reference evidence="1 2" key="1">
    <citation type="journal article" date="2023" name="Science">
        <title>Complex scaffold remodeling in plant triterpene biosynthesis.</title>
        <authorList>
            <person name="De La Pena R."/>
            <person name="Hodgson H."/>
            <person name="Liu J.C."/>
            <person name="Stephenson M.J."/>
            <person name="Martin A.C."/>
            <person name="Owen C."/>
            <person name="Harkess A."/>
            <person name="Leebens-Mack J."/>
            <person name="Jimenez L.E."/>
            <person name="Osbourn A."/>
            <person name="Sattely E.S."/>
        </authorList>
    </citation>
    <scope>NUCLEOTIDE SEQUENCE [LARGE SCALE GENOMIC DNA]</scope>
    <source>
        <strain evidence="2">cv. JPN11</strain>
        <tissue evidence="1">Leaf</tissue>
    </source>
</reference>